<evidence type="ECO:0000256" key="4">
    <source>
        <dbReference type="PIRSR" id="PIRSR001434-2"/>
    </source>
</evidence>
<dbReference type="Gene3D" id="3.40.640.10">
    <property type="entry name" value="Type I PLP-dependent aspartate aminotransferase-like (Major domain)"/>
    <property type="match status" value="1"/>
</dbReference>
<accession>A0A238TCI6</accession>
<dbReference type="GO" id="GO:0009086">
    <property type="term" value="P:methionine biosynthetic process"/>
    <property type="evidence" value="ECO:0007669"/>
    <property type="project" value="UniProtKB-ARBA"/>
</dbReference>
<dbReference type="InterPro" id="IPR000277">
    <property type="entry name" value="Cys/Met-Metab_PyrdxlP-dep_enz"/>
</dbReference>
<dbReference type="PANTHER" id="PTHR11808:SF15">
    <property type="entry name" value="CYSTATHIONINE GAMMA-LYASE"/>
    <property type="match status" value="1"/>
</dbReference>
<dbReference type="GO" id="GO:0003962">
    <property type="term" value="F:cystathionine gamma-synthase activity"/>
    <property type="evidence" value="ECO:0007669"/>
    <property type="project" value="TreeGrafter"/>
</dbReference>
<dbReference type="OrthoDB" id="9805807at2"/>
<evidence type="ECO:0000313" key="6">
    <source>
        <dbReference type="EMBL" id="SMQ12005.1"/>
    </source>
</evidence>
<dbReference type="EMBL" id="FXUV01000013">
    <property type="protein sequence ID" value="SMQ12005.1"/>
    <property type="molecule type" value="Genomic_DNA"/>
</dbReference>
<protein>
    <submittedName>
        <fullName evidence="7">Cystathionine beta-lyase</fullName>
        <ecNumber evidence="7">4.4.1.8</ecNumber>
    </submittedName>
</protein>
<dbReference type="PANTHER" id="PTHR11808">
    <property type="entry name" value="TRANS-SULFURATION ENZYME FAMILY MEMBER"/>
    <property type="match status" value="1"/>
</dbReference>
<dbReference type="EMBL" id="FXUV02000015">
    <property type="protein sequence ID" value="SNB62123.1"/>
    <property type="molecule type" value="Genomic_DNA"/>
</dbReference>
<evidence type="ECO:0000313" key="8">
    <source>
        <dbReference type="Proteomes" id="UP000215450"/>
    </source>
</evidence>
<keyword evidence="8" id="KW-1185">Reference proteome</keyword>
<dbReference type="GO" id="GO:0004123">
    <property type="term" value="F:cystathionine gamma-lyase activity"/>
    <property type="evidence" value="ECO:0007669"/>
    <property type="project" value="TreeGrafter"/>
</dbReference>
<dbReference type="GO" id="GO:0019343">
    <property type="term" value="P:cysteine biosynthetic process via cystathionine"/>
    <property type="evidence" value="ECO:0007669"/>
    <property type="project" value="TreeGrafter"/>
</dbReference>
<proteinExistence type="inferred from homology"/>
<dbReference type="InterPro" id="IPR015424">
    <property type="entry name" value="PyrdxlP-dep_Trfase"/>
</dbReference>
<organism evidence="7 8">
    <name type="scientific">Kingella negevensis</name>
    <dbReference type="NCBI Taxonomy" id="1522312"/>
    <lineage>
        <taxon>Bacteria</taxon>
        <taxon>Pseudomonadati</taxon>
        <taxon>Pseudomonadota</taxon>
        <taxon>Betaproteobacteria</taxon>
        <taxon>Neisseriales</taxon>
        <taxon>Neisseriaceae</taxon>
        <taxon>Kingella</taxon>
    </lineage>
</organism>
<comment type="similarity">
    <text evidence="2 5">Belongs to the trans-sulfuration enzymes family.</text>
</comment>
<keyword evidence="7" id="KW-0456">Lyase</keyword>
<dbReference type="Pfam" id="PF01053">
    <property type="entry name" value="Cys_Met_Meta_PP"/>
    <property type="match status" value="1"/>
</dbReference>
<dbReference type="AlphaFoldDB" id="A0A238TCI6"/>
<dbReference type="InterPro" id="IPR015421">
    <property type="entry name" value="PyrdxlP-dep_Trfase_major"/>
</dbReference>
<dbReference type="FunFam" id="3.40.640.10:FF:000009">
    <property type="entry name" value="Cystathionine gamma-synthase homolog"/>
    <property type="match status" value="1"/>
</dbReference>
<reference evidence="7 8" key="2">
    <citation type="submission" date="2017-06" db="EMBL/GenBank/DDBJ databases">
        <authorList>
            <person name="Kim H.J."/>
            <person name="Triplett B.A."/>
        </authorList>
    </citation>
    <scope>NUCLEOTIDE SEQUENCE [LARGE SCALE GENOMIC DNA]</scope>
    <source>
        <strain evidence="7">Kingella_eburonensis</strain>
    </source>
</reference>
<dbReference type="GO" id="GO:0030170">
    <property type="term" value="F:pyridoxal phosphate binding"/>
    <property type="evidence" value="ECO:0007669"/>
    <property type="project" value="InterPro"/>
</dbReference>
<dbReference type="Proteomes" id="UP000215450">
    <property type="component" value="Unassembled WGS sequence"/>
</dbReference>
<dbReference type="EC" id="4.4.1.8" evidence="7"/>
<evidence type="ECO:0000256" key="5">
    <source>
        <dbReference type="RuleBase" id="RU362118"/>
    </source>
</evidence>
<dbReference type="InterPro" id="IPR015422">
    <property type="entry name" value="PyrdxlP-dep_Trfase_small"/>
</dbReference>
<reference evidence="6" key="1">
    <citation type="submission" date="2017-05" db="EMBL/GenBank/DDBJ databases">
        <authorList>
            <person name="Song R."/>
            <person name="Chenine A.L."/>
            <person name="Ruprecht R.M."/>
        </authorList>
    </citation>
    <scope>NUCLEOTIDE SEQUENCE</scope>
    <source>
        <strain evidence="6">Kingella_eburonensis</strain>
    </source>
</reference>
<dbReference type="Gene3D" id="3.90.1150.10">
    <property type="entry name" value="Aspartate Aminotransferase, domain 1"/>
    <property type="match status" value="1"/>
</dbReference>
<dbReference type="PIRSF" id="PIRSF001434">
    <property type="entry name" value="CGS"/>
    <property type="match status" value="1"/>
</dbReference>
<dbReference type="GO" id="GO:0005737">
    <property type="term" value="C:cytoplasm"/>
    <property type="evidence" value="ECO:0007669"/>
    <property type="project" value="TreeGrafter"/>
</dbReference>
<dbReference type="SUPFAM" id="SSF53383">
    <property type="entry name" value="PLP-dependent transferases"/>
    <property type="match status" value="1"/>
</dbReference>
<dbReference type="GO" id="GO:0019346">
    <property type="term" value="P:transsulfuration"/>
    <property type="evidence" value="ECO:0007669"/>
    <property type="project" value="InterPro"/>
</dbReference>
<feature type="modified residue" description="N6-(pyridoxal phosphate)lysine" evidence="4">
    <location>
        <position position="202"/>
    </location>
</feature>
<evidence type="ECO:0000256" key="1">
    <source>
        <dbReference type="ARBA" id="ARBA00001933"/>
    </source>
</evidence>
<comment type="cofactor">
    <cofactor evidence="1 5">
        <name>pyridoxal 5'-phosphate</name>
        <dbReference type="ChEBI" id="CHEBI:597326"/>
    </cofactor>
</comment>
<dbReference type="STRING" id="1522312.GCA_900177895_00385"/>
<dbReference type="PROSITE" id="PS00868">
    <property type="entry name" value="CYS_MET_METAB_PP"/>
    <property type="match status" value="1"/>
</dbReference>
<evidence type="ECO:0000256" key="2">
    <source>
        <dbReference type="ARBA" id="ARBA00009077"/>
    </source>
</evidence>
<gene>
    <name evidence="7" type="primary">metC</name>
    <name evidence="7" type="ORF">KEBURONENSIS_00984</name>
    <name evidence="6" type="ORF">KEBURONENSIS_01012</name>
</gene>
<dbReference type="FunFam" id="3.90.1150.10:FF:000033">
    <property type="entry name" value="Cystathionine gamma-synthase"/>
    <property type="match status" value="1"/>
</dbReference>
<evidence type="ECO:0000256" key="3">
    <source>
        <dbReference type="ARBA" id="ARBA00022898"/>
    </source>
</evidence>
<evidence type="ECO:0000313" key="7">
    <source>
        <dbReference type="EMBL" id="SNB62123.1"/>
    </source>
</evidence>
<dbReference type="CDD" id="cd00614">
    <property type="entry name" value="CGS_like"/>
    <property type="match status" value="1"/>
</dbReference>
<dbReference type="InterPro" id="IPR054542">
    <property type="entry name" value="Cys_met_metab_PP"/>
</dbReference>
<keyword evidence="3 4" id="KW-0663">Pyridoxal phosphate</keyword>
<dbReference type="RefSeq" id="WP_095062145.1">
    <property type="nucleotide sequence ID" value="NZ_FXUV02000015.1"/>
</dbReference>
<name>A0A238TCI6_9NEIS</name>
<sequence length="389" mass="42961">MSQQNAKFDTEVIHAAYNPDDHNRALMPPLYQNSMFAMHEINEQVAFKYSRLSNPTRKTLEDTIAALEHGTHGFAFASGIAGIDCIFRAFLRPNDTIVAVSDIYGGCHDLLRDVYAPWGVNVIFADLTQPENLDKILAEHKVKMVWLETPSNPLLRLVDIELLAKKAKAHGAIVGIDNTFATPYLQNPLDMGCDIVFHSATKYLCGHSDVLLGVAAVKGEEFAKPLNAILPTTGTIAGPMDCWLVLRGIKTLSVRMRQHLQNAQIIAERLEKHPAVAKVYYPGLPSHEHHELAKKQMRGFGGVVTIVLKNDSMEDAQKFVRSLKMFRLASSLGGVESLVNHCYSQSHSGMPHDLKMGLGIKEGLLRLSVGIEDIEDIYADLDNALKASV</sequence>